<sequence length="428" mass="46471">MNESDKISSNSSIRAIVAGGAGIILEWFDYGIYGTFAPIISEIFFPSYDPIVSILLTLLVFGVGFIARPVGSAVFGYVGDKYGRKVSLAWTIIIMAVATTLIGFIPPYATIGVVAPIILTCCRLVQGLSAGGEWGSATAFLVEYAPENRRGFYGSFQQNLAVVGLTLGTLIGFIVTNNLGKEALYSWGWRIPFILGIILGYVGWYIRNKLEDTPFFTKVEKTHEVLGNPLLESLNKANMSGIIKVMGISLGWNAGFYILMTFMSSYTTTVLKLPFRLSLLSSLFSFILFIILMPVMGLISDKIGRKPVLISGCLGFMVFTYPVFLFMADGSFMKVLLGEFVIAFFQSMFSGVAVAFVAEVFTTQVRVSSLVGYNIAAALSGGMGPFFATYIIKVTGNISSPAYYLIGLVIFTLIAVATLPETYNKPLG</sequence>
<dbReference type="InterPro" id="IPR011701">
    <property type="entry name" value="MFS"/>
</dbReference>
<proteinExistence type="inferred from homology"/>
<dbReference type="Pfam" id="PF07690">
    <property type="entry name" value="MFS_1"/>
    <property type="match status" value="1"/>
</dbReference>
<dbReference type="InterPro" id="IPR036259">
    <property type="entry name" value="MFS_trans_sf"/>
</dbReference>
<dbReference type="PROSITE" id="PS50850">
    <property type="entry name" value="MFS"/>
    <property type="match status" value="1"/>
</dbReference>
<evidence type="ECO:0000256" key="3">
    <source>
        <dbReference type="ARBA" id="ARBA00022448"/>
    </source>
</evidence>
<feature type="transmembrane region" description="Helical" evidence="11">
    <location>
        <begin position="335"/>
        <end position="358"/>
    </location>
</feature>
<evidence type="ECO:0000256" key="10">
    <source>
        <dbReference type="ARBA" id="ARBA00039918"/>
    </source>
</evidence>
<accession>A0A0S6UEB3</accession>
<evidence type="ECO:0000256" key="4">
    <source>
        <dbReference type="ARBA" id="ARBA00022475"/>
    </source>
</evidence>
<keyword evidence="7 11" id="KW-1133">Transmembrane helix</keyword>
<dbReference type="PROSITE" id="PS00216">
    <property type="entry name" value="SUGAR_TRANSPORT_1"/>
    <property type="match status" value="1"/>
</dbReference>
<dbReference type="PROSITE" id="PS00217">
    <property type="entry name" value="SUGAR_TRANSPORT_2"/>
    <property type="match status" value="1"/>
</dbReference>
<dbReference type="InterPro" id="IPR005829">
    <property type="entry name" value="Sugar_transporter_CS"/>
</dbReference>
<organism evidence="13">
    <name type="scientific">Moorella thermoacetica Y72</name>
    <dbReference type="NCBI Taxonomy" id="1325331"/>
    <lineage>
        <taxon>Bacteria</taxon>
        <taxon>Bacillati</taxon>
        <taxon>Bacillota</taxon>
        <taxon>Clostridia</taxon>
        <taxon>Neomoorellales</taxon>
        <taxon>Neomoorellaceae</taxon>
        <taxon>Neomoorella</taxon>
    </lineage>
</organism>
<evidence type="ECO:0000256" key="1">
    <source>
        <dbReference type="ARBA" id="ARBA00004651"/>
    </source>
</evidence>
<dbReference type="PANTHER" id="PTHR43528:SF1">
    <property type="entry name" value="ALPHA-KETOGLUTARATE PERMEASE"/>
    <property type="match status" value="1"/>
</dbReference>
<feature type="transmembrane region" description="Helical" evidence="11">
    <location>
        <begin position="156"/>
        <end position="175"/>
    </location>
</feature>
<comment type="similarity">
    <text evidence="2">Belongs to the major facilitator superfamily. Metabolite:H+ Symporter (MHS) family (TC 2.A.1.6) family.</text>
</comment>
<keyword evidence="6" id="KW-0769">Symport</keyword>
<dbReference type="InterPro" id="IPR051084">
    <property type="entry name" value="H+-coupled_symporters"/>
</dbReference>
<evidence type="ECO:0000256" key="5">
    <source>
        <dbReference type="ARBA" id="ARBA00022692"/>
    </source>
</evidence>
<feature type="transmembrane region" description="Helical" evidence="11">
    <location>
        <begin position="275"/>
        <end position="296"/>
    </location>
</feature>
<name>A0A0S6UEB3_NEOTH</name>
<dbReference type="FunFam" id="1.20.1250.20:FF:000001">
    <property type="entry name" value="Dicarboxylate MFS transporter"/>
    <property type="match status" value="1"/>
</dbReference>
<dbReference type="RefSeq" id="WP_025773333.1">
    <property type="nucleotide sequence ID" value="NZ_DF238840.1"/>
</dbReference>
<feature type="transmembrane region" description="Helical" evidence="11">
    <location>
        <begin position="187"/>
        <end position="206"/>
    </location>
</feature>
<reference evidence="13" key="1">
    <citation type="journal article" date="2014" name="Gene">
        <title>Genome-guided analysis of transformation efficiency and carbon dioxide assimilation by Moorella thermoacetica Y72.</title>
        <authorList>
            <person name="Tsukahara K."/>
            <person name="Kita A."/>
            <person name="Nakashimada Y."/>
            <person name="Hoshino T."/>
            <person name="Murakami K."/>
        </authorList>
    </citation>
    <scope>NUCLEOTIDE SEQUENCE [LARGE SCALE GENOMIC DNA]</scope>
    <source>
        <strain evidence="13">Y72</strain>
    </source>
</reference>
<dbReference type="Proteomes" id="UP000063718">
    <property type="component" value="Unassembled WGS sequence"/>
</dbReference>
<feature type="transmembrane region" description="Helical" evidence="11">
    <location>
        <begin position="402"/>
        <end position="419"/>
    </location>
</feature>
<dbReference type="InterPro" id="IPR005828">
    <property type="entry name" value="MFS_sugar_transport-like"/>
</dbReference>
<evidence type="ECO:0000256" key="2">
    <source>
        <dbReference type="ARBA" id="ARBA00008240"/>
    </source>
</evidence>
<feature type="transmembrane region" description="Helical" evidence="11">
    <location>
        <begin position="370"/>
        <end position="390"/>
    </location>
</feature>
<keyword evidence="5 11" id="KW-0812">Transmembrane</keyword>
<dbReference type="SUPFAM" id="SSF103473">
    <property type="entry name" value="MFS general substrate transporter"/>
    <property type="match status" value="1"/>
</dbReference>
<feature type="transmembrane region" description="Helical" evidence="11">
    <location>
        <begin position="241"/>
        <end position="263"/>
    </location>
</feature>
<feature type="domain" description="Major facilitator superfamily (MFS) profile" evidence="12">
    <location>
        <begin position="15"/>
        <end position="423"/>
    </location>
</feature>
<dbReference type="AlphaFoldDB" id="A0A0S6UEB3"/>
<dbReference type="Gene3D" id="1.20.1250.20">
    <property type="entry name" value="MFS general substrate transporter like domains"/>
    <property type="match status" value="2"/>
</dbReference>
<feature type="transmembrane region" description="Helical" evidence="11">
    <location>
        <begin position="88"/>
        <end position="109"/>
    </location>
</feature>
<evidence type="ECO:0000256" key="9">
    <source>
        <dbReference type="ARBA" id="ARBA00037295"/>
    </source>
</evidence>
<feature type="transmembrane region" description="Helical" evidence="11">
    <location>
        <begin position="50"/>
        <end position="67"/>
    </location>
</feature>
<feature type="transmembrane region" description="Helical" evidence="11">
    <location>
        <begin position="12"/>
        <end position="30"/>
    </location>
</feature>
<keyword evidence="3" id="KW-0813">Transport</keyword>
<keyword evidence="8 11" id="KW-0472">Membrane</keyword>
<evidence type="ECO:0000256" key="8">
    <source>
        <dbReference type="ARBA" id="ARBA00023136"/>
    </source>
</evidence>
<protein>
    <recommendedName>
        <fullName evidence="10">Putative proline/betaine transporter</fullName>
    </recommendedName>
</protein>
<evidence type="ECO:0000256" key="7">
    <source>
        <dbReference type="ARBA" id="ARBA00022989"/>
    </source>
</evidence>
<dbReference type="Pfam" id="PF00083">
    <property type="entry name" value="Sugar_tr"/>
    <property type="match status" value="1"/>
</dbReference>
<evidence type="ECO:0000256" key="11">
    <source>
        <dbReference type="SAM" id="Phobius"/>
    </source>
</evidence>
<comment type="function">
    <text evidence="9">May be a proton symporter involved in the uptake of osmolytes such as proline and glycine betaine.</text>
</comment>
<dbReference type="GO" id="GO:0005886">
    <property type="term" value="C:plasma membrane"/>
    <property type="evidence" value="ECO:0007669"/>
    <property type="project" value="UniProtKB-SubCell"/>
</dbReference>
<keyword evidence="4" id="KW-1003">Cell membrane</keyword>
<evidence type="ECO:0000259" key="12">
    <source>
        <dbReference type="PROSITE" id="PS50850"/>
    </source>
</evidence>
<dbReference type="InterPro" id="IPR020846">
    <property type="entry name" value="MFS_dom"/>
</dbReference>
<gene>
    <name evidence="13" type="ORF">MTY_0655</name>
</gene>
<feature type="transmembrane region" description="Helical" evidence="11">
    <location>
        <begin position="308"/>
        <end position="328"/>
    </location>
</feature>
<comment type="subcellular location">
    <subcellularLocation>
        <location evidence="1">Cell membrane</location>
        <topology evidence="1">Multi-pass membrane protein</topology>
    </subcellularLocation>
</comment>
<dbReference type="EMBL" id="DF238840">
    <property type="protein sequence ID" value="GAF25323.1"/>
    <property type="molecule type" value="Genomic_DNA"/>
</dbReference>
<evidence type="ECO:0000256" key="6">
    <source>
        <dbReference type="ARBA" id="ARBA00022847"/>
    </source>
</evidence>
<dbReference type="GO" id="GO:0015293">
    <property type="term" value="F:symporter activity"/>
    <property type="evidence" value="ECO:0007669"/>
    <property type="project" value="UniProtKB-KW"/>
</dbReference>
<evidence type="ECO:0000313" key="13">
    <source>
        <dbReference type="EMBL" id="GAF25323.1"/>
    </source>
</evidence>
<dbReference type="PANTHER" id="PTHR43528">
    <property type="entry name" value="ALPHA-KETOGLUTARATE PERMEASE"/>
    <property type="match status" value="1"/>
</dbReference>